<comment type="similarity">
    <text evidence="1">Belongs to the protein kinase superfamily. STE Ser/Thr protein kinase family. STE20 subfamily.</text>
</comment>
<dbReference type="PROSITE" id="PS00107">
    <property type="entry name" value="PROTEIN_KINASE_ATP"/>
    <property type="match status" value="1"/>
</dbReference>
<feature type="domain" description="Protein kinase" evidence="11">
    <location>
        <begin position="16"/>
        <end position="271"/>
    </location>
</feature>
<evidence type="ECO:0000256" key="4">
    <source>
        <dbReference type="ARBA" id="ARBA00022679"/>
    </source>
</evidence>
<evidence type="ECO:0000256" key="9">
    <source>
        <dbReference type="ARBA" id="ARBA00048679"/>
    </source>
</evidence>
<dbReference type="GO" id="GO:1904750">
    <property type="term" value="P:negative regulation of protein localization to nucleolus"/>
    <property type="evidence" value="ECO:0007669"/>
    <property type="project" value="EnsemblFungi"/>
</dbReference>
<feature type="binding site" evidence="10">
    <location>
        <position position="45"/>
    </location>
    <ligand>
        <name>ATP</name>
        <dbReference type="ChEBI" id="CHEBI:30616"/>
    </ligand>
</feature>
<evidence type="ECO:0000256" key="2">
    <source>
        <dbReference type="ARBA" id="ARBA00012513"/>
    </source>
</evidence>
<dbReference type="InterPro" id="IPR050629">
    <property type="entry name" value="STE20/SPS1-PAK"/>
</dbReference>
<evidence type="ECO:0000313" key="12">
    <source>
        <dbReference type="EMBL" id="CCF59154.1"/>
    </source>
</evidence>
<dbReference type="SMART" id="SM00220">
    <property type="entry name" value="S_TKc"/>
    <property type="match status" value="1"/>
</dbReference>
<dbReference type="EC" id="2.7.11.1" evidence="2"/>
<dbReference type="GO" id="GO:0030476">
    <property type="term" value="P:ascospore wall assembly"/>
    <property type="evidence" value="ECO:0007669"/>
    <property type="project" value="EnsemblFungi"/>
</dbReference>
<organism evidence="12 13">
    <name type="scientific">Kazachstania africana (strain ATCC 22294 / BCRC 22015 / CBS 2517 / CECT 1963 / NBRC 1671 / NRRL Y-8276)</name>
    <name type="common">Yeast</name>
    <name type="synonym">Kluyveromyces africanus</name>
    <dbReference type="NCBI Taxonomy" id="1071382"/>
    <lineage>
        <taxon>Eukaryota</taxon>
        <taxon>Fungi</taxon>
        <taxon>Dikarya</taxon>
        <taxon>Ascomycota</taxon>
        <taxon>Saccharomycotina</taxon>
        <taxon>Saccharomycetes</taxon>
        <taxon>Saccharomycetales</taxon>
        <taxon>Saccharomycetaceae</taxon>
        <taxon>Kazachstania</taxon>
    </lineage>
</organism>
<dbReference type="GO" id="GO:0051229">
    <property type="term" value="P:meiotic spindle disassembly"/>
    <property type="evidence" value="ECO:0007669"/>
    <property type="project" value="EnsemblFungi"/>
</dbReference>
<dbReference type="Proteomes" id="UP000005220">
    <property type="component" value="Chromosome 7"/>
</dbReference>
<evidence type="ECO:0000256" key="8">
    <source>
        <dbReference type="ARBA" id="ARBA00047899"/>
    </source>
</evidence>
<dbReference type="PROSITE" id="PS50011">
    <property type="entry name" value="PROTEIN_KINASE_DOM"/>
    <property type="match status" value="1"/>
</dbReference>
<dbReference type="Gene3D" id="1.10.510.10">
    <property type="entry name" value="Transferase(Phosphotransferase) domain 1"/>
    <property type="match status" value="1"/>
</dbReference>
<dbReference type="HOGENOM" id="CLU_000288_63_23_1"/>
<evidence type="ECO:0000256" key="7">
    <source>
        <dbReference type="ARBA" id="ARBA00022840"/>
    </source>
</evidence>
<keyword evidence="3" id="KW-0723">Serine/threonine-protein kinase</keyword>
<name>H2AXQ4_KAZAF</name>
<dbReference type="EMBL" id="HE650827">
    <property type="protein sequence ID" value="CCF59154.1"/>
    <property type="molecule type" value="Genomic_DNA"/>
</dbReference>
<dbReference type="InterPro" id="IPR017441">
    <property type="entry name" value="Protein_kinase_ATP_BS"/>
</dbReference>
<evidence type="ECO:0000313" key="13">
    <source>
        <dbReference type="Proteomes" id="UP000005220"/>
    </source>
</evidence>
<evidence type="ECO:0000256" key="3">
    <source>
        <dbReference type="ARBA" id="ARBA00022527"/>
    </source>
</evidence>
<keyword evidence="13" id="KW-1185">Reference proteome</keyword>
<reference evidence="12 13" key="1">
    <citation type="journal article" date="2011" name="Proc. Natl. Acad. Sci. U.S.A.">
        <title>Evolutionary erosion of yeast sex chromosomes by mating-type switching accidents.</title>
        <authorList>
            <person name="Gordon J.L."/>
            <person name="Armisen D."/>
            <person name="Proux-Wera E."/>
            <person name="Oheigeartaigh S.S."/>
            <person name="Byrne K.P."/>
            <person name="Wolfe K.H."/>
        </authorList>
    </citation>
    <scope>NUCLEOTIDE SEQUENCE [LARGE SCALE GENOMIC DNA]</scope>
    <source>
        <strain evidence="13">ATCC 22294 / BCRC 22015 / CBS 2517 / CECT 1963 / NBRC 1671 / NRRL Y-8276</strain>
    </source>
</reference>
<gene>
    <name evidence="12" type="primary">KAFR0G01200</name>
    <name evidence="12" type="ORF">KAFR_0G01200</name>
</gene>
<protein>
    <recommendedName>
        <fullName evidence="2">non-specific serine/threonine protein kinase</fullName>
        <ecNumber evidence="2">2.7.11.1</ecNumber>
    </recommendedName>
</protein>
<dbReference type="Pfam" id="PF00069">
    <property type="entry name" value="Pkinase"/>
    <property type="match status" value="1"/>
</dbReference>
<proteinExistence type="inferred from homology"/>
<dbReference type="PANTHER" id="PTHR48012">
    <property type="entry name" value="STERILE20-LIKE KINASE, ISOFORM B-RELATED"/>
    <property type="match status" value="1"/>
</dbReference>
<evidence type="ECO:0000256" key="10">
    <source>
        <dbReference type="PROSITE-ProRule" id="PRU10141"/>
    </source>
</evidence>
<evidence type="ECO:0000259" key="11">
    <source>
        <dbReference type="PROSITE" id="PS50011"/>
    </source>
</evidence>
<dbReference type="GO" id="GO:0005524">
    <property type="term" value="F:ATP binding"/>
    <property type="evidence" value="ECO:0007669"/>
    <property type="project" value="UniProtKB-UniRule"/>
</dbReference>
<dbReference type="InterPro" id="IPR000719">
    <property type="entry name" value="Prot_kinase_dom"/>
</dbReference>
<keyword evidence="6" id="KW-0418">Kinase</keyword>
<dbReference type="GO" id="GO:1903024">
    <property type="term" value="P:positive regulation of ascospore-type prospore membrane formation"/>
    <property type="evidence" value="ECO:0007669"/>
    <property type="project" value="EnsemblFungi"/>
</dbReference>
<dbReference type="GO" id="GO:0004674">
    <property type="term" value="F:protein serine/threonine kinase activity"/>
    <property type="evidence" value="ECO:0007669"/>
    <property type="project" value="UniProtKB-KW"/>
</dbReference>
<dbReference type="STRING" id="1071382.H2AXQ4"/>
<evidence type="ECO:0000256" key="1">
    <source>
        <dbReference type="ARBA" id="ARBA00008874"/>
    </source>
</evidence>
<sequence length="507" mass="58186">MNNSNIYNILPPSSLFDIKECVGRGNFGDVYKAIDNITKKYVAIKVINLEYSDEDIDLLAQEIFFLAELKSDYIINYITTIMEDVSMWIVMDYCGGGSCSDLIKIVYPNGIVEEKVSFIVKNVLLGLQYLHEQKKIHRDIKAANILLTDDGQVKLGDFGVSGQIKATLKRDTFVGTPYWMAPEVINKEINNGYDEKVDIWSLGITTYELLKGVPPLSKYDPVKVMTSLVKRKPPKLHGPYNDFTKSFISFCLIKDPKLRPNVQNLLKTDFIFKFNGKIKNLQKDVDLCKKIKNKENGNFIKKPKFPINEKFYNTNDRKEPKEIWDFNTIHSMKSIKNNSSLISPTSDLHSLKQLSPISNSSQLQNASSTDQQFTKVQTITPLTVNSKSFKKVRVLTARAQYELGSGMDIDTDSQRKEQKNNCDRIEDVTDYNGSNKRENVDYFKNVICYSLKRMNERANDEDTKNFVNAILYNFKLTEAQVPGFSEVFMEEILLRMETIQNYFSNKV</sequence>
<evidence type="ECO:0000256" key="5">
    <source>
        <dbReference type="ARBA" id="ARBA00022741"/>
    </source>
</evidence>
<dbReference type="PANTHER" id="PTHR48012:SF10">
    <property type="entry name" value="FI20177P1"/>
    <property type="match status" value="1"/>
</dbReference>
<dbReference type="SUPFAM" id="SSF56112">
    <property type="entry name" value="Protein kinase-like (PK-like)"/>
    <property type="match status" value="1"/>
</dbReference>
<dbReference type="KEGG" id="kaf:KAFR_0G01200"/>
<comment type="catalytic activity">
    <reaction evidence="8">
        <text>L-threonyl-[protein] + ATP = O-phospho-L-threonyl-[protein] + ADP + H(+)</text>
        <dbReference type="Rhea" id="RHEA:46608"/>
        <dbReference type="Rhea" id="RHEA-COMP:11060"/>
        <dbReference type="Rhea" id="RHEA-COMP:11605"/>
        <dbReference type="ChEBI" id="CHEBI:15378"/>
        <dbReference type="ChEBI" id="CHEBI:30013"/>
        <dbReference type="ChEBI" id="CHEBI:30616"/>
        <dbReference type="ChEBI" id="CHEBI:61977"/>
        <dbReference type="ChEBI" id="CHEBI:456216"/>
        <dbReference type="EC" id="2.7.11.1"/>
    </reaction>
</comment>
<dbReference type="GO" id="GO:0005628">
    <property type="term" value="C:prospore membrane"/>
    <property type="evidence" value="ECO:0007669"/>
    <property type="project" value="EnsemblFungi"/>
</dbReference>
<dbReference type="eggNOG" id="KOG0201">
    <property type="taxonomic scope" value="Eukaryota"/>
</dbReference>
<keyword evidence="7 10" id="KW-0067">ATP-binding</keyword>
<dbReference type="RefSeq" id="XP_003958289.1">
    <property type="nucleotide sequence ID" value="XM_003958240.1"/>
</dbReference>
<dbReference type="InParanoid" id="H2AXQ4"/>
<dbReference type="GO" id="GO:0005634">
    <property type="term" value="C:nucleus"/>
    <property type="evidence" value="ECO:0007669"/>
    <property type="project" value="EnsemblFungi"/>
</dbReference>
<keyword evidence="5 10" id="KW-0547">Nucleotide-binding</keyword>
<comment type="catalytic activity">
    <reaction evidence="9">
        <text>L-seryl-[protein] + ATP = O-phospho-L-seryl-[protein] + ADP + H(+)</text>
        <dbReference type="Rhea" id="RHEA:17989"/>
        <dbReference type="Rhea" id="RHEA-COMP:9863"/>
        <dbReference type="Rhea" id="RHEA-COMP:11604"/>
        <dbReference type="ChEBI" id="CHEBI:15378"/>
        <dbReference type="ChEBI" id="CHEBI:29999"/>
        <dbReference type="ChEBI" id="CHEBI:30616"/>
        <dbReference type="ChEBI" id="CHEBI:83421"/>
        <dbReference type="ChEBI" id="CHEBI:456216"/>
        <dbReference type="EC" id="2.7.11.1"/>
    </reaction>
</comment>
<dbReference type="FunCoup" id="H2AXQ4">
    <property type="interactions" value="853"/>
</dbReference>
<evidence type="ECO:0000256" key="6">
    <source>
        <dbReference type="ARBA" id="ARBA00022777"/>
    </source>
</evidence>
<dbReference type="GeneID" id="13884645"/>
<dbReference type="OrthoDB" id="248923at2759"/>
<accession>H2AXQ4</accession>
<keyword evidence="4" id="KW-0808">Transferase</keyword>
<dbReference type="FunFam" id="1.10.510.10:FF:000499">
    <property type="entry name" value="Serine/threonine-protein kinase KIC1"/>
    <property type="match status" value="1"/>
</dbReference>
<dbReference type="InterPro" id="IPR011009">
    <property type="entry name" value="Kinase-like_dom_sf"/>
</dbReference>
<dbReference type="GO" id="GO:0005737">
    <property type="term" value="C:cytoplasm"/>
    <property type="evidence" value="ECO:0007669"/>
    <property type="project" value="EnsemblFungi"/>
</dbReference>
<dbReference type="AlphaFoldDB" id="H2AXQ4"/>